<evidence type="ECO:0000313" key="20">
    <source>
        <dbReference type="EMBL" id="MBC5635995.1"/>
    </source>
</evidence>
<evidence type="ECO:0000256" key="7">
    <source>
        <dbReference type="ARBA" id="ARBA00019373"/>
    </source>
</evidence>
<dbReference type="Pfam" id="PF01148">
    <property type="entry name" value="CTP_transf_1"/>
    <property type="match status" value="1"/>
</dbReference>
<keyword evidence="11 18" id="KW-0812">Transmembrane</keyword>
<comment type="subcellular location">
    <subcellularLocation>
        <location evidence="2">Cell membrane</location>
        <topology evidence="2">Multi-pass membrane protein</topology>
    </subcellularLocation>
</comment>
<keyword evidence="14" id="KW-0443">Lipid metabolism</keyword>
<organism evidence="20 21">
    <name type="scientific">Ornithinibacillus hominis</name>
    <dbReference type="NCBI Taxonomy" id="2763055"/>
    <lineage>
        <taxon>Bacteria</taxon>
        <taxon>Bacillati</taxon>
        <taxon>Bacillota</taxon>
        <taxon>Bacilli</taxon>
        <taxon>Bacillales</taxon>
        <taxon>Bacillaceae</taxon>
        <taxon>Ornithinibacillus</taxon>
    </lineage>
</organism>
<keyword evidence="17" id="KW-1208">Phospholipid metabolism</keyword>
<evidence type="ECO:0000256" key="12">
    <source>
        <dbReference type="ARBA" id="ARBA00022695"/>
    </source>
</evidence>
<protein>
    <recommendedName>
        <fullName evidence="7 18">Phosphatidate cytidylyltransferase</fullName>
        <ecNumber evidence="6 18">2.7.7.41</ecNumber>
    </recommendedName>
</protein>
<dbReference type="GO" id="GO:0004605">
    <property type="term" value="F:phosphatidate cytidylyltransferase activity"/>
    <property type="evidence" value="ECO:0007669"/>
    <property type="project" value="UniProtKB-EC"/>
</dbReference>
<dbReference type="GO" id="GO:0005886">
    <property type="term" value="C:plasma membrane"/>
    <property type="evidence" value="ECO:0007669"/>
    <property type="project" value="UniProtKB-SubCell"/>
</dbReference>
<keyword evidence="13 19" id="KW-1133">Transmembrane helix</keyword>
<evidence type="ECO:0000256" key="6">
    <source>
        <dbReference type="ARBA" id="ARBA00012487"/>
    </source>
</evidence>
<feature type="transmembrane region" description="Helical" evidence="19">
    <location>
        <begin position="81"/>
        <end position="98"/>
    </location>
</feature>
<dbReference type="EC" id="2.7.7.41" evidence="6 18"/>
<sequence>MKQRILTGVIALILFIPLLIIGNEPFTIVVYLLATVGLYELLKMHKINWFSPPGLLAIILLWLLLFPAADVDFTISFLNNTAQIIVVFVFVLLAYTVLLKNKFTFDDVGFVLLAVFYVGMGFFYLLQTRNGSDGLAYIFFAFLLIWSTDTGAYFAGRALGKHKLWPEISPNKTIEGAVGGIILAIVVGVIFHLIYGFPYSITAIIIISIMVSVFGQIGDLVESAFKRHYDIKDSGKILPGHGGILDRFDSAIFVFPVLHLILQLITGN</sequence>
<evidence type="ECO:0000256" key="3">
    <source>
        <dbReference type="ARBA" id="ARBA00005119"/>
    </source>
</evidence>
<evidence type="ECO:0000313" key="21">
    <source>
        <dbReference type="Proteomes" id="UP000637359"/>
    </source>
</evidence>
<keyword evidence="9" id="KW-0444">Lipid biosynthesis</keyword>
<evidence type="ECO:0000256" key="17">
    <source>
        <dbReference type="ARBA" id="ARBA00023264"/>
    </source>
</evidence>
<evidence type="ECO:0000256" key="10">
    <source>
        <dbReference type="ARBA" id="ARBA00022679"/>
    </source>
</evidence>
<evidence type="ECO:0000256" key="19">
    <source>
        <dbReference type="SAM" id="Phobius"/>
    </source>
</evidence>
<feature type="transmembrane region" description="Helical" evidence="19">
    <location>
        <begin position="49"/>
        <end position="69"/>
    </location>
</feature>
<dbReference type="Proteomes" id="UP000637359">
    <property type="component" value="Unassembled WGS sequence"/>
</dbReference>
<comment type="pathway">
    <text evidence="4">Lipid metabolism.</text>
</comment>
<comment type="pathway">
    <text evidence="3 18">Phospholipid metabolism; CDP-diacylglycerol biosynthesis; CDP-diacylglycerol from sn-glycerol 3-phosphate: step 3/3.</text>
</comment>
<reference evidence="20" key="1">
    <citation type="submission" date="2020-08" db="EMBL/GenBank/DDBJ databases">
        <title>Genome public.</title>
        <authorList>
            <person name="Liu C."/>
            <person name="Sun Q."/>
        </authorList>
    </citation>
    <scope>NUCLEOTIDE SEQUENCE</scope>
    <source>
        <strain evidence="20">BX22</strain>
    </source>
</reference>
<keyword evidence="12 18" id="KW-0548">Nucleotidyltransferase</keyword>
<feature type="transmembrane region" description="Helical" evidence="19">
    <location>
        <begin position="5"/>
        <end position="20"/>
    </location>
</feature>
<dbReference type="PANTHER" id="PTHR46382:SF1">
    <property type="entry name" value="PHOSPHATIDATE CYTIDYLYLTRANSFERASE"/>
    <property type="match status" value="1"/>
</dbReference>
<dbReference type="InterPro" id="IPR000374">
    <property type="entry name" value="PC_trans"/>
</dbReference>
<name>A0A923L417_9BACI</name>
<feature type="transmembrane region" description="Helical" evidence="19">
    <location>
        <begin position="134"/>
        <end position="155"/>
    </location>
</feature>
<evidence type="ECO:0000256" key="11">
    <source>
        <dbReference type="ARBA" id="ARBA00022692"/>
    </source>
</evidence>
<keyword evidence="16" id="KW-0594">Phospholipid biosynthesis</keyword>
<evidence type="ECO:0000256" key="15">
    <source>
        <dbReference type="ARBA" id="ARBA00023136"/>
    </source>
</evidence>
<gene>
    <name evidence="20" type="ORF">H8S33_04045</name>
</gene>
<dbReference type="PANTHER" id="PTHR46382">
    <property type="entry name" value="PHOSPHATIDATE CYTIDYLYLTRANSFERASE"/>
    <property type="match status" value="1"/>
</dbReference>
<keyword evidence="21" id="KW-1185">Reference proteome</keyword>
<evidence type="ECO:0000256" key="13">
    <source>
        <dbReference type="ARBA" id="ARBA00022989"/>
    </source>
</evidence>
<evidence type="ECO:0000256" key="8">
    <source>
        <dbReference type="ARBA" id="ARBA00022475"/>
    </source>
</evidence>
<dbReference type="RefSeq" id="WP_186868703.1">
    <property type="nucleotide sequence ID" value="NZ_JACOOL010000002.1"/>
</dbReference>
<evidence type="ECO:0000256" key="16">
    <source>
        <dbReference type="ARBA" id="ARBA00023209"/>
    </source>
</evidence>
<keyword evidence="8" id="KW-1003">Cell membrane</keyword>
<dbReference type="PROSITE" id="PS01315">
    <property type="entry name" value="CDS"/>
    <property type="match status" value="1"/>
</dbReference>
<comment type="caution">
    <text evidence="20">The sequence shown here is derived from an EMBL/GenBank/DDBJ whole genome shotgun (WGS) entry which is preliminary data.</text>
</comment>
<feature type="transmembrane region" description="Helical" evidence="19">
    <location>
        <begin position="110"/>
        <end position="128"/>
    </location>
</feature>
<dbReference type="GO" id="GO:0016024">
    <property type="term" value="P:CDP-diacylglycerol biosynthetic process"/>
    <property type="evidence" value="ECO:0007669"/>
    <property type="project" value="TreeGrafter"/>
</dbReference>
<evidence type="ECO:0000256" key="2">
    <source>
        <dbReference type="ARBA" id="ARBA00004651"/>
    </source>
</evidence>
<accession>A0A923L417</accession>
<proteinExistence type="inferred from homology"/>
<evidence type="ECO:0000256" key="5">
    <source>
        <dbReference type="ARBA" id="ARBA00010185"/>
    </source>
</evidence>
<dbReference type="EMBL" id="JACOOL010000002">
    <property type="protein sequence ID" value="MBC5635995.1"/>
    <property type="molecule type" value="Genomic_DNA"/>
</dbReference>
<feature type="transmembrane region" description="Helical" evidence="19">
    <location>
        <begin position="176"/>
        <end position="195"/>
    </location>
</feature>
<comment type="catalytic activity">
    <reaction evidence="1 18">
        <text>a 1,2-diacyl-sn-glycero-3-phosphate + CTP + H(+) = a CDP-1,2-diacyl-sn-glycerol + diphosphate</text>
        <dbReference type="Rhea" id="RHEA:16229"/>
        <dbReference type="ChEBI" id="CHEBI:15378"/>
        <dbReference type="ChEBI" id="CHEBI:33019"/>
        <dbReference type="ChEBI" id="CHEBI:37563"/>
        <dbReference type="ChEBI" id="CHEBI:58332"/>
        <dbReference type="ChEBI" id="CHEBI:58608"/>
        <dbReference type="EC" id="2.7.7.41"/>
    </reaction>
</comment>
<dbReference type="AlphaFoldDB" id="A0A923L417"/>
<evidence type="ECO:0000256" key="14">
    <source>
        <dbReference type="ARBA" id="ARBA00023098"/>
    </source>
</evidence>
<evidence type="ECO:0000256" key="18">
    <source>
        <dbReference type="RuleBase" id="RU003938"/>
    </source>
</evidence>
<keyword evidence="15 19" id="KW-0472">Membrane</keyword>
<feature type="transmembrane region" description="Helical" evidence="19">
    <location>
        <begin position="201"/>
        <end position="221"/>
    </location>
</feature>
<comment type="similarity">
    <text evidence="5 18">Belongs to the CDS family.</text>
</comment>
<keyword evidence="10 18" id="KW-0808">Transferase</keyword>
<evidence type="ECO:0000256" key="4">
    <source>
        <dbReference type="ARBA" id="ARBA00005189"/>
    </source>
</evidence>
<evidence type="ECO:0000256" key="9">
    <source>
        <dbReference type="ARBA" id="ARBA00022516"/>
    </source>
</evidence>
<evidence type="ECO:0000256" key="1">
    <source>
        <dbReference type="ARBA" id="ARBA00001698"/>
    </source>
</evidence>